<proteinExistence type="predicted"/>
<accession>A0ABV8NV07</accession>
<evidence type="ECO:0000256" key="2">
    <source>
        <dbReference type="ARBA" id="ARBA00023033"/>
    </source>
</evidence>
<dbReference type="InterPro" id="IPR036188">
    <property type="entry name" value="FAD/NAD-bd_sf"/>
</dbReference>
<dbReference type="PRINTS" id="PR00420">
    <property type="entry name" value="RNGMNOXGNASE"/>
</dbReference>
<organism evidence="4 5">
    <name type="scientific">Candidimonas humi</name>
    <dbReference type="NCBI Taxonomy" id="683355"/>
    <lineage>
        <taxon>Bacteria</taxon>
        <taxon>Pseudomonadati</taxon>
        <taxon>Pseudomonadota</taxon>
        <taxon>Betaproteobacteria</taxon>
        <taxon>Burkholderiales</taxon>
        <taxon>Alcaligenaceae</taxon>
        <taxon>Candidimonas</taxon>
    </lineage>
</organism>
<dbReference type="EMBL" id="JBHSBV010000002">
    <property type="protein sequence ID" value="MFC4200810.1"/>
    <property type="molecule type" value="Genomic_DNA"/>
</dbReference>
<reference evidence="5" key="1">
    <citation type="journal article" date="2019" name="Int. J. Syst. Evol. Microbiol.">
        <title>The Global Catalogue of Microorganisms (GCM) 10K type strain sequencing project: providing services to taxonomists for standard genome sequencing and annotation.</title>
        <authorList>
            <consortium name="The Broad Institute Genomics Platform"/>
            <consortium name="The Broad Institute Genome Sequencing Center for Infectious Disease"/>
            <person name="Wu L."/>
            <person name="Ma J."/>
        </authorList>
    </citation>
    <scope>NUCLEOTIDE SEQUENCE [LARGE SCALE GENOMIC DNA]</scope>
    <source>
        <strain evidence="5">LMG 24813</strain>
    </source>
</reference>
<dbReference type="InterPro" id="IPR002938">
    <property type="entry name" value="FAD-bd"/>
</dbReference>
<name>A0ABV8NV07_9BURK</name>
<dbReference type="Pfam" id="PF01494">
    <property type="entry name" value="FAD_binding_3"/>
    <property type="match status" value="1"/>
</dbReference>
<evidence type="ECO:0000256" key="1">
    <source>
        <dbReference type="ARBA" id="ARBA00023002"/>
    </source>
</evidence>
<dbReference type="SUPFAM" id="SSF54373">
    <property type="entry name" value="FAD-linked reductases, C-terminal domain"/>
    <property type="match status" value="1"/>
</dbReference>
<dbReference type="Gene3D" id="3.50.50.60">
    <property type="entry name" value="FAD/NAD(P)-binding domain"/>
    <property type="match status" value="1"/>
</dbReference>
<dbReference type="PANTHER" id="PTHR13789">
    <property type="entry name" value="MONOOXYGENASE"/>
    <property type="match status" value="1"/>
</dbReference>
<protein>
    <submittedName>
        <fullName evidence="4">FAD-dependent monooxygenase</fullName>
    </submittedName>
</protein>
<gene>
    <name evidence="4" type="ORF">ACFOY1_07575</name>
</gene>
<evidence type="ECO:0000313" key="4">
    <source>
        <dbReference type="EMBL" id="MFC4200810.1"/>
    </source>
</evidence>
<keyword evidence="5" id="KW-1185">Reference proteome</keyword>
<evidence type="ECO:0000259" key="3">
    <source>
        <dbReference type="Pfam" id="PF01494"/>
    </source>
</evidence>
<feature type="domain" description="FAD-binding" evidence="3">
    <location>
        <begin position="12"/>
        <end position="354"/>
    </location>
</feature>
<keyword evidence="1" id="KW-0560">Oxidoreductase</keyword>
<evidence type="ECO:0000313" key="5">
    <source>
        <dbReference type="Proteomes" id="UP001595848"/>
    </source>
</evidence>
<dbReference type="InterPro" id="IPR050493">
    <property type="entry name" value="FAD-dep_Monooxygenase_BioMet"/>
</dbReference>
<dbReference type="SUPFAM" id="SSF51905">
    <property type="entry name" value="FAD/NAD(P)-binding domain"/>
    <property type="match status" value="1"/>
</dbReference>
<keyword evidence="2 4" id="KW-0503">Monooxygenase</keyword>
<dbReference type="RefSeq" id="WP_246600472.1">
    <property type="nucleotide sequence ID" value="NZ_JAHTBN010000003.1"/>
</dbReference>
<dbReference type="Proteomes" id="UP001595848">
    <property type="component" value="Unassembled WGS sequence"/>
</dbReference>
<sequence>MSDSKVQKMGKRVLIAGAGIGGLTAALCLLKKGFDVQVLEQASDLKAVGAGIQLSANATRVLHGLGLEEPLKAATIVPSKKCVRIWNTGQEWQLFDLGRESLQRYGFPYMMLYRPDLHGILVDALQAARPGALTLNAKVVKVDQRDDGVSASLQDGTTVTADLLIGADGVHSVARAQWIAEDKPRFSGCIAWRGVIPTEHLPARFSEPAGVNWVGPGRHVIHYLVNAGRLVSFTGIVEKGGDWGRESWTEQGSIEECLDDFRGWHEDVQAIVRQLKNPLRWAMMVRDPLANWTRGRITLLGDAAHPTLPFLAQGAAMAIEDGCVVARALERYPDDPAFALQVYQATRIERTTRIVNGSAANTKRFHNPQLADPVAAERYVTEEWQESKVRERYEWLFAYEPENVPLVAPVAA</sequence>
<dbReference type="GO" id="GO:0004497">
    <property type="term" value="F:monooxygenase activity"/>
    <property type="evidence" value="ECO:0007669"/>
    <property type="project" value="UniProtKB-KW"/>
</dbReference>
<comment type="caution">
    <text evidence="4">The sequence shown here is derived from an EMBL/GenBank/DDBJ whole genome shotgun (WGS) entry which is preliminary data.</text>
</comment>
<dbReference type="PANTHER" id="PTHR13789:SF309">
    <property type="entry name" value="PUTATIVE (AFU_ORTHOLOGUE AFUA_6G14510)-RELATED"/>
    <property type="match status" value="1"/>
</dbReference>